<dbReference type="STRING" id="49012.A0A0F7S0N5"/>
<feature type="region of interest" description="Disordered" evidence="1">
    <location>
        <begin position="1"/>
        <end position="209"/>
    </location>
</feature>
<dbReference type="Proteomes" id="UP000242770">
    <property type="component" value="Unassembled WGS sequence"/>
</dbReference>
<feature type="compositionally biased region" description="Low complexity" evidence="1">
    <location>
        <begin position="177"/>
        <end position="186"/>
    </location>
</feature>
<accession>A0A0F7S0N5</accession>
<dbReference type="InterPro" id="IPR015915">
    <property type="entry name" value="Kelch-typ_b-propeller"/>
</dbReference>
<feature type="compositionally biased region" description="Low complexity" evidence="1">
    <location>
        <begin position="35"/>
        <end position="61"/>
    </location>
</feature>
<evidence type="ECO:0000313" key="3">
    <source>
        <dbReference type="Proteomes" id="UP000242770"/>
    </source>
</evidence>
<dbReference type="PANTHER" id="PTHR23244">
    <property type="entry name" value="KELCH REPEAT DOMAIN"/>
    <property type="match status" value="1"/>
</dbReference>
<name>A0A0F7S0N5_9BASI</name>
<evidence type="ECO:0008006" key="4">
    <source>
        <dbReference type="Google" id="ProtNLM"/>
    </source>
</evidence>
<protein>
    <recommendedName>
        <fullName evidence="4">Galactose oxidase</fullName>
    </recommendedName>
</protein>
<proteinExistence type="predicted"/>
<reference evidence="3" key="1">
    <citation type="submission" date="2014-06" db="EMBL/GenBank/DDBJ databases">
        <authorList>
            <person name="Berkman P.J."/>
        </authorList>
    </citation>
    <scope>NUCLEOTIDE SEQUENCE [LARGE SCALE GENOMIC DNA]</scope>
</reference>
<sequence>MAIFGKRKSEKDKDKDKDKQPGSQIQSSNPNNGDSISSMSPAMESSVKQSQQQQQQSPYSSIPTPGGSHIQNKGSISGPSGGVGPMGSGFAPHSGPPGPSGIPAPSSGPLGAASGFRFGGPAPRPDGMGSGIPAPGQGSLRSRKVSEQGGGPIMAGPPPGSSFGMGNVGSPSGGSVSGLPPASSGLDAGPPLTNPNNVPGQPVGDRGRSQQVVYPWSQRGLVMNPPKFLDETRQAPPGALSPFPFPRYGHAVNQAASSTGELYLFGGLVRESVKNDLYTIYVDKLVSQQPPNSPPGQAPAPVNANSIYASATLVQTTGEIPPPRVGHATVLVSNVLILWGGDTKVRADDKQDEGLYLLNLSTREWTRVKAGDGPETCPVGRSTAPS</sequence>
<feature type="compositionally biased region" description="Low complexity" evidence="1">
    <location>
        <begin position="103"/>
        <end position="115"/>
    </location>
</feature>
<dbReference type="GO" id="GO:0051285">
    <property type="term" value="C:cell cortex of cell tip"/>
    <property type="evidence" value="ECO:0007669"/>
    <property type="project" value="TreeGrafter"/>
</dbReference>
<dbReference type="PANTHER" id="PTHR23244:SF456">
    <property type="entry name" value="MULTIPLE EPIDERMAL GROWTH FACTOR-LIKE DOMAINS PROTEIN 8"/>
    <property type="match status" value="1"/>
</dbReference>
<evidence type="ECO:0000256" key="1">
    <source>
        <dbReference type="SAM" id="MobiDB-lite"/>
    </source>
</evidence>
<dbReference type="GO" id="GO:0061245">
    <property type="term" value="P:establishment or maintenance of bipolar cell polarity"/>
    <property type="evidence" value="ECO:0007669"/>
    <property type="project" value="TreeGrafter"/>
</dbReference>
<keyword evidence="3" id="KW-1185">Reference proteome</keyword>
<dbReference type="EMBL" id="CCFA01003637">
    <property type="protein sequence ID" value="CDS01213.1"/>
    <property type="molecule type" value="Genomic_DNA"/>
</dbReference>
<dbReference type="SUPFAM" id="SSF117281">
    <property type="entry name" value="Kelch motif"/>
    <property type="match status" value="1"/>
</dbReference>
<feature type="compositionally biased region" description="Polar residues" evidence="1">
    <location>
        <begin position="21"/>
        <end position="34"/>
    </location>
</feature>
<feature type="compositionally biased region" description="Basic and acidic residues" evidence="1">
    <location>
        <begin position="7"/>
        <end position="20"/>
    </location>
</feature>
<organism evidence="2 3">
    <name type="scientific">Sporisorium scitamineum</name>
    <dbReference type="NCBI Taxonomy" id="49012"/>
    <lineage>
        <taxon>Eukaryota</taxon>
        <taxon>Fungi</taxon>
        <taxon>Dikarya</taxon>
        <taxon>Basidiomycota</taxon>
        <taxon>Ustilaginomycotina</taxon>
        <taxon>Ustilaginomycetes</taxon>
        <taxon>Ustilaginales</taxon>
        <taxon>Ustilaginaceae</taxon>
        <taxon>Sporisorium</taxon>
    </lineage>
</organism>
<dbReference type="AlphaFoldDB" id="A0A0F7S0N5"/>
<gene>
    <name evidence="2" type="primary">SSCI61270.1</name>
</gene>
<dbReference type="Gene3D" id="2.120.10.80">
    <property type="entry name" value="Kelch-type beta propeller"/>
    <property type="match status" value="1"/>
</dbReference>
<evidence type="ECO:0000313" key="2">
    <source>
        <dbReference type="EMBL" id="CDS01213.1"/>
    </source>
</evidence>